<keyword evidence="5 9" id="KW-0653">Protein transport</keyword>
<keyword evidence="3 9" id="KW-0813">Transport</keyword>
<keyword evidence="8 9" id="KW-0472">Membrane</keyword>
<feature type="transmembrane region" description="Helical" evidence="9">
    <location>
        <begin position="120"/>
        <end position="139"/>
    </location>
</feature>
<reference evidence="11" key="1">
    <citation type="submission" date="2022-12" db="EMBL/GenBank/DDBJ databases">
        <title>Genomic Characterization of Candidatus Phytoplasma sacchari in China.</title>
        <authorList>
            <person name="Zhang R.-Y."/>
        </authorList>
    </citation>
    <scope>NUCLEOTIDE SEQUENCE [LARGE SCALE GENOMIC DNA]</scope>
    <source>
        <strain evidence="11">SCWL1</strain>
    </source>
</reference>
<dbReference type="InterPro" id="IPR026593">
    <property type="entry name" value="SecY"/>
</dbReference>
<dbReference type="Proteomes" id="UP001210120">
    <property type="component" value="Chromosome"/>
</dbReference>
<feature type="transmembrane region" description="Helical" evidence="9">
    <location>
        <begin position="80"/>
        <end position="100"/>
    </location>
</feature>
<dbReference type="PRINTS" id="PR00303">
    <property type="entry name" value="SECYTRNLCASE"/>
</dbReference>
<keyword evidence="7 9" id="KW-0811">Translocation</keyword>
<protein>
    <recommendedName>
        <fullName evidence="9">Protein translocase subunit SecY</fullName>
    </recommendedName>
</protein>
<proteinExistence type="inferred from homology"/>
<dbReference type="InterPro" id="IPR030659">
    <property type="entry name" value="SecY_CS"/>
</dbReference>
<feature type="transmembrane region" description="Helical" evidence="9">
    <location>
        <begin position="215"/>
        <end position="238"/>
    </location>
</feature>
<evidence type="ECO:0000256" key="10">
    <source>
        <dbReference type="RuleBase" id="RU004349"/>
    </source>
</evidence>
<accession>A0ABY7M0J9</accession>
<dbReference type="InterPro" id="IPR023201">
    <property type="entry name" value="SecY_dom_sf"/>
</dbReference>
<dbReference type="Pfam" id="PF00344">
    <property type="entry name" value="SecY"/>
    <property type="match status" value="1"/>
</dbReference>
<gene>
    <name evidence="9 11" type="primary">secY</name>
    <name evidence="11" type="ORF">O7R10_01370</name>
</gene>
<dbReference type="SUPFAM" id="SSF103491">
    <property type="entry name" value="Preprotein translocase SecY subunit"/>
    <property type="match status" value="1"/>
</dbReference>
<comment type="subunit">
    <text evidence="9">Component of the Sec protein translocase complex. Heterotrimer consisting of SecY, SecE and SecG subunits. The heterotrimers can form oligomers, although 1 heterotrimer is thought to be able to translocate proteins. Interacts with the ribosome. Interacts with SecDF, and other proteins may be involved. Interacts with SecA.</text>
</comment>
<feature type="transmembrane region" description="Helical" evidence="9">
    <location>
        <begin position="361"/>
        <end position="379"/>
    </location>
</feature>
<evidence type="ECO:0000256" key="7">
    <source>
        <dbReference type="ARBA" id="ARBA00023010"/>
    </source>
</evidence>
<dbReference type="HAMAP" id="MF_01465">
    <property type="entry name" value="SecY"/>
    <property type="match status" value="1"/>
</dbReference>
<keyword evidence="6 9" id="KW-1133">Transmembrane helix</keyword>
<evidence type="ECO:0000256" key="9">
    <source>
        <dbReference type="HAMAP-Rule" id="MF_01465"/>
    </source>
</evidence>
<evidence type="ECO:0000256" key="5">
    <source>
        <dbReference type="ARBA" id="ARBA00022927"/>
    </source>
</evidence>
<dbReference type="InterPro" id="IPR002208">
    <property type="entry name" value="SecY/SEC61-alpha"/>
</dbReference>
<feature type="transmembrane region" description="Helical" evidence="9">
    <location>
        <begin position="304"/>
        <end position="328"/>
    </location>
</feature>
<dbReference type="NCBIfam" id="TIGR00967">
    <property type="entry name" value="3a0501s007"/>
    <property type="match status" value="1"/>
</dbReference>
<feature type="transmembrane region" description="Helical" evidence="9">
    <location>
        <begin position="18"/>
        <end position="39"/>
    </location>
</feature>
<dbReference type="EMBL" id="CP115156">
    <property type="protein sequence ID" value="WBL31248.1"/>
    <property type="molecule type" value="Genomic_DNA"/>
</dbReference>
<name>A0ABY7M0J9_9MOLU</name>
<evidence type="ECO:0000256" key="8">
    <source>
        <dbReference type="ARBA" id="ARBA00023136"/>
    </source>
</evidence>
<comment type="subcellular location">
    <subcellularLocation>
        <location evidence="9">Cell membrane</location>
        <topology evidence="9">Multi-pass membrane protein</topology>
    </subcellularLocation>
    <subcellularLocation>
        <location evidence="1">Membrane</location>
        <topology evidence="1">Multi-pass membrane protein</topology>
    </subcellularLocation>
</comment>
<comment type="function">
    <text evidence="9">The central subunit of the protein translocation channel SecYEG. Consists of two halves formed by TMs 1-5 and 6-10. These two domains form a lateral gate at the front which open onto the bilayer between TMs 2 and 7, and are clamped together by SecE at the back. The channel is closed by both a pore ring composed of hydrophobic SecY resides and a short helix (helix 2A) on the extracellular side of the membrane which forms a plug. The plug probably moves laterally to allow the channel to open. The ring and the pore may move independently.</text>
</comment>
<organism evidence="11 12">
    <name type="scientific">Candidatus Phytoplasma sacchari</name>
    <dbReference type="NCBI Taxonomy" id="2609813"/>
    <lineage>
        <taxon>Bacteria</taxon>
        <taxon>Bacillati</taxon>
        <taxon>Mycoplasmatota</taxon>
        <taxon>Mollicutes</taxon>
        <taxon>Acholeplasmatales</taxon>
        <taxon>Acholeplasmataceae</taxon>
        <taxon>Candidatus Phytoplasma</taxon>
        <taxon>16SrXI (Rice yellow dwarf group)</taxon>
    </lineage>
</organism>
<evidence type="ECO:0000256" key="4">
    <source>
        <dbReference type="ARBA" id="ARBA00022692"/>
    </source>
</evidence>
<keyword evidence="9" id="KW-1003">Cell membrane</keyword>
<evidence type="ECO:0000256" key="6">
    <source>
        <dbReference type="ARBA" id="ARBA00022989"/>
    </source>
</evidence>
<dbReference type="PIRSF" id="PIRSF004557">
    <property type="entry name" value="SecY"/>
    <property type="match status" value="1"/>
</dbReference>
<feature type="transmembrane region" description="Helical" evidence="9">
    <location>
        <begin position="177"/>
        <end position="195"/>
    </location>
</feature>
<dbReference type="PROSITE" id="PS00756">
    <property type="entry name" value="SECY_2"/>
    <property type="match status" value="1"/>
</dbReference>
<evidence type="ECO:0000256" key="3">
    <source>
        <dbReference type="ARBA" id="ARBA00022448"/>
    </source>
</evidence>
<keyword evidence="12" id="KW-1185">Reference proteome</keyword>
<evidence type="ECO:0000256" key="2">
    <source>
        <dbReference type="ARBA" id="ARBA00005751"/>
    </source>
</evidence>
<feature type="transmembrane region" description="Helical" evidence="9">
    <location>
        <begin position="259"/>
        <end position="284"/>
    </location>
</feature>
<sequence>MNKIIDFFFSKKKIIKKIFFTLIVIFIYIVGSKIHIPILTKEQYVFLSWKEKINKNFSEIFNINIFGGSSRPLCILSLGVVPYITASIVIQFAVKILPFLKELEEQGEKGKKKINLITRILTIFFSISHCIYSIGQTGIMTNNELKSNKLFVLNIIFFLIVGVFICIWLADLVTSRGIGNGISLLIVVGISRELFNTFKNVIYTNSQILPIYSKIFIFVLFLFLLILTVILCSTYLQIPIKYAYKRNIKEMEPNIPLKINTAGVLPIILANAFISILPTINHFTKEDSFLKKIEKIFLESRFQYLGIGFFIYLLLIVFFSFFSVFMTINPNDIAEHLSRKDAFLENVKPGSQTVYRLTHELLRISIIGTIFLTILAALPDLIGNLFNIQQYVRFGGTSFIIIVGVSMEYVENVMKKTDIKNFYKKIF</sequence>
<evidence type="ECO:0000313" key="12">
    <source>
        <dbReference type="Proteomes" id="UP001210120"/>
    </source>
</evidence>
<evidence type="ECO:0000313" key="11">
    <source>
        <dbReference type="EMBL" id="WBL31248.1"/>
    </source>
</evidence>
<feature type="transmembrane region" description="Helical" evidence="9">
    <location>
        <begin position="391"/>
        <end position="410"/>
    </location>
</feature>
<evidence type="ECO:0000256" key="1">
    <source>
        <dbReference type="ARBA" id="ARBA00004141"/>
    </source>
</evidence>
<keyword evidence="4 9" id="KW-0812">Transmembrane</keyword>
<dbReference type="PANTHER" id="PTHR10906">
    <property type="entry name" value="SECY/SEC61-ALPHA FAMILY MEMBER"/>
    <property type="match status" value="1"/>
</dbReference>
<feature type="transmembrane region" description="Helical" evidence="9">
    <location>
        <begin position="151"/>
        <end position="170"/>
    </location>
</feature>
<dbReference type="Gene3D" id="1.10.3370.10">
    <property type="entry name" value="SecY subunit domain"/>
    <property type="match status" value="1"/>
</dbReference>
<comment type="similarity">
    <text evidence="2 9 10">Belongs to the SecY/SEC61-alpha family.</text>
</comment>